<keyword evidence="2 4" id="KW-0479">Metal-binding</keyword>
<evidence type="ECO:0000256" key="4">
    <source>
        <dbReference type="PROSITE-ProRule" id="PRU00433"/>
    </source>
</evidence>
<comment type="caution">
    <text evidence="7">The sequence shown here is derived from an EMBL/GenBank/DDBJ whole genome shotgun (WGS) entry which is preliminary data.</text>
</comment>
<dbReference type="GO" id="GO:0020037">
    <property type="term" value="F:heme binding"/>
    <property type="evidence" value="ECO:0007669"/>
    <property type="project" value="InterPro"/>
</dbReference>
<evidence type="ECO:0000313" key="8">
    <source>
        <dbReference type="Proteomes" id="UP000446768"/>
    </source>
</evidence>
<dbReference type="RefSeq" id="WP_154372547.1">
    <property type="nucleotide sequence ID" value="NZ_WKJJ01000004.1"/>
</dbReference>
<accession>A0A7X2ILN3</accession>
<dbReference type="Gene3D" id="1.10.760.10">
    <property type="entry name" value="Cytochrome c-like domain"/>
    <property type="match status" value="1"/>
</dbReference>
<dbReference type="GO" id="GO:0046872">
    <property type="term" value="F:metal ion binding"/>
    <property type="evidence" value="ECO:0007669"/>
    <property type="project" value="UniProtKB-KW"/>
</dbReference>
<evidence type="ECO:0000256" key="2">
    <source>
        <dbReference type="ARBA" id="ARBA00022723"/>
    </source>
</evidence>
<dbReference type="AlphaFoldDB" id="A0A7X2ILN3"/>
<evidence type="ECO:0000256" key="1">
    <source>
        <dbReference type="ARBA" id="ARBA00022617"/>
    </source>
</evidence>
<dbReference type="InterPro" id="IPR009056">
    <property type="entry name" value="Cyt_c-like_dom"/>
</dbReference>
<dbReference type="GO" id="GO:0009055">
    <property type="term" value="F:electron transfer activity"/>
    <property type="evidence" value="ECO:0007669"/>
    <property type="project" value="InterPro"/>
</dbReference>
<sequence length="117" mass="12798">MDRLFLRTRAAPALCASLLAALSAMAGEPSVQPSQPDAGDAVRGARVYRQFCQHCHGPNLVNPGTVSFDLRRLQPDEYTRFSTSVSNGKGNMPPWKATLKDGDLPALWAYIMHNRGN</sequence>
<keyword evidence="8" id="KW-1185">Reference proteome</keyword>
<evidence type="ECO:0000259" key="6">
    <source>
        <dbReference type="PROSITE" id="PS51007"/>
    </source>
</evidence>
<dbReference type="Pfam" id="PF13442">
    <property type="entry name" value="Cytochrome_CBB3"/>
    <property type="match status" value="1"/>
</dbReference>
<evidence type="ECO:0000256" key="3">
    <source>
        <dbReference type="ARBA" id="ARBA00023004"/>
    </source>
</evidence>
<dbReference type="Proteomes" id="UP000446768">
    <property type="component" value="Unassembled WGS sequence"/>
</dbReference>
<feature type="chain" id="PRO_5030679321" evidence="5">
    <location>
        <begin position="27"/>
        <end position="117"/>
    </location>
</feature>
<reference evidence="7 8" key="1">
    <citation type="submission" date="2019-11" db="EMBL/GenBank/DDBJ databases">
        <title>Novel species isolated from a subtropical stream in China.</title>
        <authorList>
            <person name="Lu H."/>
        </authorList>
    </citation>
    <scope>NUCLEOTIDE SEQUENCE [LARGE SCALE GENOMIC DNA]</scope>
    <source>
        <strain evidence="7 8">FT92W</strain>
    </source>
</reference>
<feature type="signal peptide" evidence="5">
    <location>
        <begin position="1"/>
        <end position="26"/>
    </location>
</feature>
<name>A0A7X2ILN3_9BURK</name>
<dbReference type="SUPFAM" id="SSF46626">
    <property type="entry name" value="Cytochrome c"/>
    <property type="match status" value="1"/>
</dbReference>
<dbReference type="InterPro" id="IPR036909">
    <property type="entry name" value="Cyt_c-like_dom_sf"/>
</dbReference>
<organism evidence="7 8">
    <name type="scientific">Pseudoduganella rivuli</name>
    <dbReference type="NCBI Taxonomy" id="2666085"/>
    <lineage>
        <taxon>Bacteria</taxon>
        <taxon>Pseudomonadati</taxon>
        <taxon>Pseudomonadota</taxon>
        <taxon>Betaproteobacteria</taxon>
        <taxon>Burkholderiales</taxon>
        <taxon>Oxalobacteraceae</taxon>
        <taxon>Telluria group</taxon>
        <taxon>Pseudoduganella</taxon>
    </lineage>
</organism>
<feature type="domain" description="Cytochrome c" evidence="6">
    <location>
        <begin position="39"/>
        <end position="115"/>
    </location>
</feature>
<evidence type="ECO:0000256" key="5">
    <source>
        <dbReference type="SAM" id="SignalP"/>
    </source>
</evidence>
<gene>
    <name evidence="7" type="ORF">GJ700_08430</name>
</gene>
<protein>
    <submittedName>
        <fullName evidence="7">Cytochrome c</fullName>
    </submittedName>
</protein>
<keyword evidence="1 4" id="KW-0349">Heme</keyword>
<dbReference type="EMBL" id="WKJJ01000004">
    <property type="protein sequence ID" value="MRV71753.1"/>
    <property type="molecule type" value="Genomic_DNA"/>
</dbReference>
<keyword evidence="3 4" id="KW-0408">Iron</keyword>
<keyword evidence="5" id="KW-0732">Signal</keyword>
<proteinExistence type="predicted"/>
<evidence type="ECO:0000313" key="7">
    <source>
        <dbReference type="EMBL" id="MRV71753.1"/>
    </source>
</evidence>
<dbReference type="PROSITE" id="PS51007">
    <property type="entry name" value="CYTC"/>
    <property type="match status" value="1"/>
</dbReference>